<feature type="region of interest" description="Disordered" evidence="1">
    <location>
        <begin position="1279"/>
        <end position="1299"/>
    </location>
</feature>
<feature type="region of interest" description="Disordered" evidence="1">
    <location>
        <begin position="1"/>
        <end position="43"/>
    </location>
</feature>
<feature type="region of interest" description="Disordered" evidence="1">
    <location>
        <begin position="1163"/>
        <end position="1196"/>
    </location>
</feature>
<dbReference type="PROSITE" id="PS51998">
    <property type="entry name" value="DEK_C"/>
    <property type="match status" value="1"/>
</dbReference>
<dbReference type="SUPFAM" id="SSF109715">
    <property type="entry name" value="DEK C-terminal domain"/>
    <property type="match status" value="1"/>
</dbReference>
<keyword evidence="4" id="KW-1185">Reference proteome</keyword>
<dbReference type="Pfam" id="PF08766">
    <property type="entry name" value="DEK_C"/>
    <property type="match status" value="1"/>
</dbReference>
<feature type="compositionally biased region" description="Basic and acidic residues" evidence="1">
    <location>
        <begin position="1395"/>
        <end position="1404"/>
    </location>
</feature>
<comment type="caution">
    <text evidence="3">The sequence shown here is derived from an EMBL/GenBank/DDBJ whole genome shotgun (WGS) entry which is preliminary data.</text>
</comment>
<feature type="region of interest" description="Disordered" evidence="1">
    <location>
        <begin position="1395"/>
        <end position="1427"/>
    </location>
</feature>
<dbReference type="InterPro" id="IPR014876">
    <property type="entry name" value="DEK_C"/>
</dbReference>
<evidence type="ECO:0000313" key="3">
    <source>
        <dbReference type="EMBL" id="GFU00419.1"/>
    </source>
</evidence>
<feature type="region of interest" description="Disordered" evidence="1">
    <location>
        <begin position="467"/>
        <end position="494"/>
    </location>
</feature>
<name>A0A8X6UBF7_NEPPI</name>
<dbReference type="OrthoDB" id="10248551at2759"/>
<gene>
    <name evidence="3" type="primary">AVEN_119112_1</name>
    <name evidence="3" type="ORF">NPIL_266832</name>
</gene>
<organism evidence="3 4">
    <name type="scientific">Nephila pilipes</name>
    <name type="common">Giant wood spider</name>
    <name type="synonym">Nephila maculata</name>
    <dbReference type="NCBI Taxonomy" id="299642"/>
    <lineage>
        <taxon>Eukaryota</taxon>
        <taxon>Metazoa</taxon>
        <taxon>Ecdysozoa</taxon>
        <taxon>Arthropoda</taxon>
        <taxon>Chelicerata</taxon>
        <taxon>Arachnida</taxon>
        <taxon>Araneae</taxon>
        <taxon>Araneomorphae</taxon>
        <taxon>Entelegynae</taxon>
        <taxon>Araneoidea</taxon>
        <taxon>Nephilidae</taxon>
        <taxon>Nephila</taxon>
    </lineage>
</organism>
<sequence>MSSISPDSPEVEEGSPFGGVECEESSPEPVQLASADYEQPDEENLFPIVNVSVELYEGPDEAANANSEISSDTSKESVAKDQEDERIIYNPGVVSDIEQQVESIESTPDVTNLDQLVERIESTPDVANFQMNAEGNGNDVPNSSNHTVNEDSATSDAFNSDVVVKPEPYDPDYKQLQKTYIEDFIYSNASSFDEGSNSNFDDSFREEPKGSPLSRFPKIVKAFEGIEYESVQVLYQLLYQRSAWDTQEILTHGILEFSGFSFGKNSEDYFNREMMLRTQPTEMLLKIGSILNLDQVQRMLIEPDKRRDELIASIMCFLSKPNKKTRTMKPHAIEEESTSVVKRPTNKCGCRNSCIQRFTKAEQQRLLQYVKELDGKKMLESYLVHFMECKKIIRNTEVSANCKKLKEVFYSYKCKFGSKEIIVCKGGFCLLHGVKLGRVSLLQGRLKTGINLPPAIDLNDFPPLTTETDQIDMETSGKKTKKSSTPRKKQQTSLDKKIWISSEEQIRKMEEELRQNINKYAILPKVVLEKLDVKSLPKNTFEFATKDMKSKLTEVKEIKKQETTTTTTVTTTTSSTTATSGTITTSVTTTSETTTTSEATTSTKKLKDFPLVLQAIENAPCELLMDIHYLLYLSSTEVGKERDKILEFESFTFNSESDDYEERNDFLQRMTFRIVGNVARSFSLAVLSTKEETIKNILTFLLKPDESFLRSSASMPVSLSDVEIDDFCDMSDSDTEITCEVVEKKVECITLVSSGEESDGEGKSHKSKKNPIAKTSAVNAATLITVNPPTVSVSTLSTSAPSTTTDTSASEATKTTGAKRTLRNFETICKIVNTHPHEYLVDIFELLYLKKHEPQTLRKDILDFSGFTFEMKSPEYIKRKQLLDRMLYNSVRRIYNTLIHNTTEVKVFSKPTMITEIFQFLFNLPDHDTSVRPPPTTKPSTKSVIPGFSTAKNYGIGTTPPSGLNLPNLTGKLSDLKRVFQRVACFPCEYLIDVHKLLFMTECDPKVIRQNIFAFKGFSFDVDSQEFQQRKMYLEYLTFHSLRKISSVLTTRSVDLRNSTKHELATHLTQVLAEYTKLKVEEDLVPPGIVGQPVVTSAPVVSSTTPVENIVVTPTIDPSFTNPVVITPSMPTISSVSSQATSNILVSEATPAPLSISIVDARSVSDPAKTNPKGKRKRKSTPTKQTNQPETPTQFAESNVDQYHEIYGQSITTYQPTVPPITPITGIAVVPVVNSYSQAIPIQGIQQPSQIIGIPQTIQPTIVTQVPSNKTEMIVPGGLIHESDENPSKKKKTNSTRNEKIISASEDFHNKLRDTNVTDGDEDCDKPLSSLVGHPIDSVLKKHIIDIVDQSDLESITINGVIQKIFNMYPKFDLSYRKEFIKSTLRSILYRLGEEKSTEKRDTNSPDCSVTTTDDRENISETSMECN</sequence>
<feature type="domain" description="DEK-C" evidence="2">
    <location>
        <begin position="1334"/>
        <end position="1390"/>
    </location>
</feature>
<evidence type="ECO:0000259" key="2">
    <source>
        <dbReference type="PROSITE" id="PS51998"/>
    </source>
</evidence>
<dbReference type="EMBL" id="BMAW01027093">
    <property type="protein sequence ID" value="GFU00419.1"/>
    <property type="molecule type" value="Genomic_DNA"/>
</dbReference>
<feature type="compositionally biased region" description="Polar residues" evidence="1">
    <location>
        <begin position="1182"/>
        <end position="1196"/>
    </location>
</feature>
<feature type="region of interest" description="Disordered" evidence="1">
    <location>
        <begin position="130"/>
        <end position="157"/>
    </location>
</feature>
<evidence type="ECO:0000256" key="1">
    <source>
        <dbReference type="SAM" id="MobiDB-lite"/>
    </source>
</evidence>
<reference evidence="3" key="1">
    <citation type="submission" date="2020-08" db="EMBL/GenBank/DDBJ databases">
        <title>Multicomponent nature underlies the extraordinary mechanical properties of spider dragline silk.</title>
        <authorList>
            <person name="Kono N."/>
            <person name="Nakamura H."/>
            <person name="Mori M."/>
            <person name="Yoshida Y."/>
            <person name="Ohtoshi R."/>
            <person name="Malay A.D."/>
            <person name="Moran D.A.P."/>
            <person name="Tomita M."/>
            <person name="Numata K."/>
            <person name="Arakawa K."/>
        </authorList>
    </citation>
    <scope>NUCLEOTIDE SEQUENCE</scope>
</reference>
<accession>A0A8X6UBF7</accession>
<feature type="region of interest" description="Disordered" evidence="1">
    <location>
        <begin position="792"/>
        <end position="815"/>
    </location>
</feature>
<protein>
    <submittedName>
        <fullName evidence="3">DEK_C domain-containing protein</fullName>
    </submittedName>
</protein>
<dbReference type="Proteomes" id="UP000887013">
    <property type="component" value="Unassembled WGS sequence"/>
</dbReference>
<feature type="compositionally biased region" description="Basic residues" evidence="1">
    <location>
        <begin position="1172"/>
        <end position="1181"/>
    </location>
</feature>
<feature type="compositionally biased region" description="Basic residues" evidence="1">
    <location>
        <begin position="478"/>
        <end position="490"/>
    </location>
</feature>
<proteinExistence type="predicted"/>
<evidence type="ECO:0000313" key="4">
    <source>
        <dbReference type="Proteomes" id="UP000887013"/>
    </source>
</evidence>
<feature type="compositionally biased region" description="Basic and acidic residues" evidence="1">
    <location>
        <begin position="73"/>
        <end position="85"/>
    </location>
</feature>
<dbReference type="Gene3D" id="1.10.10.60">
    <property type="entry name" value="Homeodomain-like"/>
    <property type="match status" value="1"/>
</dbReference>
<feature type="region of interest" description="Disordered" evidence="1">
    <location>
        <begin position="59"/>
        <end position="85"/>
    </location>
</feature>